<gene>
    <name evidence="1" type="primary">env</name>
    <name evidence="1" type="ordered locus">PAU_01437</name>
</gene>
<dbReference type="Proteomes" id="UP000002747">
    <property type="component" value="Chromosome"/>
</dbReference>
<proteinExistence type="predicted"/>
<dbReference type="AlphaFoldDB" id="C7BT69"/>
<reference evidence="1 2" key="1">
    <citation type="journal article" date="2009" name="BMC Genomics">
        <title>Comparative genomics of the emerging human pathogen Photorhabdus asymbiotica with the insect pathogen Photorhabdus luminescens.</title>
        <authorList>
            <person name="Wilkinson P."/>
            <person name="Waterfield N.R."/>
            <person name="Crossman L."/>
            <person name="Corton C."/>
            <person name="Sanchez-Contreras M."/>
            <person name="Vlisidou I."/>
            <person name="Barron A."/>
            <person name="Bignell A."/>
            <person name="Clark L."/>
            <person name="Ormond D."/>
            <person name="Mayho M."/>
            <person name="Bason N."/>
            <person name="Smith F."/>
            <person name="Simmonds M."/>
            <person name="Churcher C."/>
            <person name="Harris D."/>
            <person name="Thompson N.R."/>
            <person name="Quail M."/>
            <person name="Parkhill J."/>
            <person name="ffrench-Constant R.H."/>
        </authorList>
    </citation>
    <scope>NUCLEOTIDE SEQUENCE [LARGE SCALE GENOMIC DNA]</scope>
    <source>
        <strain evidence="2">ATCC 43949 / 3105-77</strain>
    </source>
</reference>
<evidence type="ECO:0000313" key="1">
    <source>
        <dbReference type="EMBL" id="CAQ83529.1"/>
    </source>
</evidence>
<dbReference type="EMBL" id="FM162591">
    <property type="protein sequence ID" value="CAQ83529.1"/>
    <property type="molecule type" value="Genomic_DNA"/>
</dbReference>
<sequence length="75" mass="8783">MFICYLRNFYSGTLAYTCTPNKSDQDKIAKKSSSIQKFQCIFWSKPPLTCIEHIQTAIDKNKFQVEIILVNNKCW</sequence>
<organism evidence="1 2">
    <name type="scientific">Photorhabdus asymbiotica subsp. asymbiotica (strain ATCC 43949 / 3105-77)</name>
    <name type="common">Xenorhabdus luminescens (strain 2)</name>
    <dbReference type="NCBI Taxonomy" id="553480"/>
    <lineage>
        <taxon>Bacteria</taxon>
        <taxon>Pseudomonadati</taxon>
        <taxon>Pseudomonadota</taxon>
        <taxon>Gammaproteobacteria</taxon>
        <taxon>Enterobacterales</taxon>
        <taxon>Morganellaceae</taxon>
        <taxon>Photorhabdus</taxon>
    </lineage>
</organism>
<dbReference type="KEGG" id="pay:PAU_01437"/>
<protein>
    <submittedName>
        <fullName evidence="1">Uncharacterized protein</fullName>
    </submittedName>
</protein>
<evidence type="ECO:0000313" key="2">
    <source>
        <dbReference type="Proteomes" id="UP000002747"/>
    </source>
</evidence>
<name>C7BT69_PHOAA</name>
<accession>C7BT69</accession>